<sequence length="183" mass="21014">MQSNVGIDKSDTLDGPYMPLSTPLTQTQDFEIQPTRKILLLLNTILIVVAIIDLIVSIQKLTFVNFQGINVVDWHATQTFIWLLLNAFAILVTYKYHQTGLFLFAWMGVIGLVITGIITIIFLYLVVWLYATGRFHTYLTETLMITMLSIVYILFFTIKIIIVQFAFKLARLIHINKQSLINQ</sequence>
<evidence type="ECO:0000256" key="1">
    <source>
        <dbReference type="SAM" id="Phobius"/>
    </source>
</evidence>
<keyword evidence="1" id="KW-1133">Transmembrane helix</keyword>
<evidence type="ECO:0000313" key="2">
    <source>
        <dbReference type="EMBL" id="CAF1078321.1"/>
    </source>
</evidence>
<reference evidence="2" key="1">
    <citation type="submission" date="2021-02" db="EMBL/GenBank/DDBJ databases">
        <authorList>
            <person name="Nowell W R."/>
        </authorList>
    </citation>
    <scope>NUCLEOTIDE SEQUENCE</scope>
</reference>
<dbReference type="AlphaFoldDB" id="A0A814MGU0"/>
<comment type="caution">
    <text evidence="2">The sequence shown here is derived from an EMBL/GenBank/DDBJ whole genome shotgun (WGS) entry which is preliminary data.</text>
</comment>
<evidence type="ECO:0000313" key="3">
    <source>
        <dbReference type="Proteomes" id="UP000663891"/>
    </source>
</evidence>
<protein>
    <submittedName>
        <fullName evidence="2">Uncharacterized protein</fullName>
    </submittedName>
</protein>
<organism evidence="2 3">
    <name type="scientific">Adineta steineri</name>
    <dbReference type="NCBI Taxonomy" id="433720"/>
    <lineage>
        <taxon>Eukaryota</taxon>
        <taxon>Metazoa</taxon>
        <taxon>Spiralia</taxon>
        <taxon>Gnathifera</taxon>
        <taxon>Rotifera</taxon>
        <taxon>Eurotatoria</taxon>
        <taxon>Bdelloidea</taxon>
        <taxon>Adinetida</taxon>
        <taxon>Adinetidae</taxon>
        <taxon>Adineta</taxon>
    </lineage>
</organism>
<dbReference type="EMBL" id="CAJNON010000183">
    <property type="protein sequence ID" value="CAF1078321.1"/>
    <property type="molecule type" value="Genomic_DNA"/>
</dbReference>
<feature type="transmembrane region" description="Helical" evidence="1">
    <location>
        <begin position="143"/>
        <end position="167"/>
    </location>
</feature>
<keyword evidence="1" id="KW-0812">Transmembrane</keyword>
<accession>A0A814MGU0</accession>
<feature type="transmembrane region" description="Helical" evidence="1">
    <location>
        <begin position="38"/>
        <end position="59"/>
    </location>
</feature>
<name>A0A814MGU0_9BILA</name>
<dbReference type="OrthoDB" id="10094916at2759"/>
<feature type="transmembrane region" description="Helical" evidence="1">
    <location>
        <begin position="79"/>
        <end position="96"/>
    </location>
</feature>
<keyword evidence="1" id="KW-0472">Membrane</keyword>
<dbReference type="Proteomes" id="UP000663891">
    <property type="component" value="Unassembled WGS sequence"/>
</dbReference>
<gene>
    <name evidence="2" type="ORF">VCS650_LOCUS18868</name>
</gene>
<proteinExistence type="predicted"/>
<feature type="transmembrane region" description="Helical" evidence="1">
    <location>
        <begin position="103"/>
        <end position="131"/>
    </location>
</feature>